<dbReference type="InterPro" id="IPR013320">
    <property type="entry name" value="ConA-like_dom_sf"/>
</dbReference>
<dbReference type="PANTHER" id="PTHR43301">
    <property type="entry name" value="ARABINAN ENDO-1,5-ALPHA-L-ARABINOSIDASE"/>
    <property type="match status" value="1"/>
</dbReference>
<feature type="domain" description="Atrophied bacterial Ig" evidence="4">
    <location>
        <begin position="527"/>
        <end position="595"/>
    </location>
</feature>
<dbReference type="Gene3D" id="2.60.120.260">
    <property type="entry name" value="Galactose-binding domain-like"/>
    <property type="match status" value="1"/>
</dbReference>
<dbReference type="Pfam" id="PF13385">
    <property type="entry name" value="Laminin_G_3"/>
    <property type="match status" value="1"/>
</dbReference>
<dbReference type="InterPro" id="IPR023296">
    <property type="entry name" value="Glyco_hydro_beta-prop_sf"/>
</dbReference>
<evidence type="ECO:0000259" key="4">
    <source>
        <dbReference type="Pfam" id="PF20578"/>
    </source>
</evidence>
<protein>
    <recommendedName>
        <fullName evidence="4">Atrophied bacterial Ig domain-containing protein</fullName>
    </recommendedName>
</protein>
<organism evidence="5 6">
    <name type="scientific">Candidatus Ornithomonoglobus merdipullorum</name>
    <dbReference type="NCBI Taxonomy" id="2840895"/>
    <lineage>
        <taxon>Bacteria</taxon>
        <taxon>Bacillati</taxon>
        <taxon>Bacillota</taxon>
        <taxon>Clostridia</taxon>
        <taxon>Candidatus Ornithomonoglobus</taxon>
    </lineage>
</organism>
<dbReference type="EMBL" id="DVNB01000119">
    <property type="protein sequence ID" value="HIU58411.1"/>
    <property type="molecule type" value="Genomic_DNA"/>
</dbReference>
<dbReference type="GO" id="GO:0016798">
    <property type="term" value="F:hydrolase activity, acting on glycosyl bonds"/>
    <property type="evidence" value="ECO:0007669"/>
    <property type="project" value="UniProtKB-KW"/>
</dbReference>
<dbReference type="AlphaFoldDB" id="A0A9D1MDS8"/>
<dbReference type="CDD" id="cd08983">
    <property type="entry name" value="GH43_Bt3655-like"/>
    <property type="match status" value="1"/>
</dbReference>
<keyword evidence="1" id="KW-0378">Hydrolase</keyword>
<dbReference type="Proteomes" id="UP000824109">
    <property type="component" value="Unassembled WGS sequence"/>
</dbReference>
<dbReference type="Gene3D" id="2.115.10.20">
    <property type="entry name" value="Glycosyl hydrolase domain, family 43"/>
    <property type="match status" value="1"/>
</dbReference>
<comment type="caution">
    <text evidence="5">The sequence shown here is derived from an EMBL/GenBank/DDBJ whole genome shotgun (WGS) entry which is preliminary data.</text>
</comment>
<dbReference type="Gene3D" id="2.60.120.200">
    <property type="match status" value="1"/>
</dbReference>
<dbReference type="Pfam" id="PF20578">
    <property type="entry name" value="aBig_2"/>
    <property type="match status" value="1"/>
</dbReference>
<dbReference type="InterPro" id="IPR046780">
    <property type="entry name" value="aBig_2"/>
</dbReference>
<accession>A0A9D1MDS8</accession>
<evidence type="ECO:0000313" key="6">
    <source>
        <dbReference type="Proteomes" id="UP000824109"/>
    </source>
</evidence>
<reference evidence="5" key="1">
    <citation type="submission" date="2020-10" db="EMBL/GenBank/DDBJ databases">
        <authorList>
            <person name="Gilroy R."/>
        </authorList>
    </citation>
    <scope>NUCLEOTIDE SEQUENCE</scope>
    <source>
        <strain evidence="5">USAMLcec3-3695</strain>
    </source>
</reference>
<evidence type="ECO:0000313" key="5">
    <source>
        <dbReference type="EMBL" id="HIU58411.1"/>
    </source>
</evidence>
<evidence type="ECO:0000256" key="2">
    <source>
        <dbReference type="ARBA" id="ARBA00023295"/>
    </source>
</evidence>
<feature type="region of interest" description="Disordered" evidence="3">
    <location>
        <begin position="304"/>
        <end position="323"/>
    </location>
</feature>
<proteinExistence type="predicted"/>
<dbReference type="SUPFAM" id="SSF75005">
    <property type="entry name" value="Arabinanase/levansucrase/invertase"/>
    <property type="match status" value="1"/>
</dbReference>
<keyword evidence="2" id="KW-0326">Glycosidase</keyword>
<dbReference type="InterPro" id="IPR050727">
    <property type="entry name" value="GH43_arabinanases"/>
</dbReference>
<dbReference type="Gene3D" id="2.60.40.1080">
    <property type="match status" value="1"/>
</dbReference>
<reference evidence="5" key="2">
    <citation type="journal article" date="2021" name="PeerJ">
        <title>Extensive microbial diversity within the chicken gut microbiome revealed by metagenomics and culture.</title>
        <authorList>
            <person name="Gilroy R."/>
            <person name="Ravi A."/>
            <person name="Getino M."/>
            <person name="Pursley I."/>
            <person name="Horton D.L."/>
            <person name="Alikhan N.F."/>
            <person name="Baker D."/>
            <person name="Gharbi K."/>
            <person name="Hall N."/>
            <person name="Watson M."/>
            <person name="Adriaenssens E.M."/>
            <person name="Foster-Nyarko E."/>
            <person name="Jarju S."/>
            <person name="Secka A."/>
            <person name="Antonio M."/>
            <person name="Oren A."/>
            <person name="Chaudhuri R.R."/>
            <person name="La Ragione R."/>
            <person name="Hildebrand F."/>
            <person name="Pallen M.J."/>
        </authorList>
    </citation>
    <scope>NUCLEOTIDE SEQUENCE</scope>
    <source>
        <strain evidence="5">USAMLcec3-3695</strain>
    </source>
</reference>
<sequence>MADRMIGGTVQASNDGITWTDLYKVTTALPSGEYTTIPASELADNHAYRYYRYTNPTEMTNIAEFALEGTFSDYIPEGDPTITDLEEFTDNFEGTENIFGAAAGTLTEDGNQIYASGLDRYGNVFVPVKATASAALAEPVELTDKDMFRMTFTMFAGWENNGRDNTFAIKDKDGNEIAALYMTGGGYNFNQIRIGGSNVLSGTPVSQSRSNPGTTKAGANGWNASGQPYVNTVGYNKTVEITIDGAGNVTISATGGLEDTTISGTLTAPVSIGSIELTGSYNSARERVVSYDNLDVDIITYSSSFEPDEPEEPTTPPVLPESGNLISLDFDNSDLTSGSTYGKAEGTPEFVTEDGEACVQFDGTSATQITLTDANGNSLLTGLDELTVSFKYKPVATTTSWMFYAAPDNNTQTNNQEKYIGALVKDNGIQIERYNNSGSRPASATGALNSNEWNDVIIIMSEGDVSLYINGEFVSQVDSSVDISDMLGANSVAYIGRANWGTGEYATGYMDDFVIYDHSLLSDLTPDADLTNVTSDLTLPSEVSGNAVTWTSSDEQVITSNGKVTRGAETVTVTLTAKVTVNGTELTRNFDVTVLGLAAAVDSFTAYAENGTVYYTGAYPEGTPYDTYVAIHDANDKLLGVSMNTDSGSFTSIPDGEYEVSCYIWDDQNPQVNAITKKITVEPQLETTAYLFAHFMNTEGDADDEQIYFSVSEDGQNWTTLNGGAPVLTSNVGEKGVRDPYILRGEDGKYFIIATDLSIYNRKQTQGSNAWGLSQTAGSQSIVVWESSDLVDWSEASLVKVAVDNAGCTWAPEAVYDPEKGMYMVFWASKVSDDDYSKQCVYRSYTADFKTFTPAEVYIEDDVSNIDTTIIEHEGIYYRFTKNESRSSIIMEKSNFLDGNWTPVETYNLGDMTGYEGPAIYKINGENSWCLLLDYYSRSQGYKPFVTDDLAEGIFTQAADFSFDGTYRHGTVMPITEAEYNALVVQYGA</sequence>
<dbReference type="PANTHER" id="PTHR43301:SF3">
    <property type="entry name" value="ARABINAN ENDO-1,5-ALPHA-L-ARABINOSIDASE A-RELATED"/>
    <property type="match status" value="1"/>
</dbReference>
<gene>
    <name evidence="5" type="ORF">IAA61_11455</name>
</gene>
<dbReference type="SUPFAM" id="SSF49899">
    <property type="entry name" value="Concanavalin A-like lectins/glucanases"/>
    <property type="match status" value="1"/>
</dbReference>
<evidence type="ECO:0000256" key="1">
    <source>
        <dbReference type="ARBA" id="ARBA00022801"/>
    </source>
</evidence>
<evidence type="ECO:0000256" key="3">
    <source>
        <dbReference type="SAM" id="MobiDB-lite"/>
    </source>
</evidence>
<name>A0A9D1MDS8_9FIRM</name>